<evidence type="ECO:0000256" key="1">
    <source>
        <dbReference type="ARBA" id="ARBA00022448"/>
    </source>
</evidence>
<dbReference type="InterPro" id="IPR050291">
    <property type="entry name" value="CDF_Transporter"/>
</dbReference>
<protein>
    <submittedName>
        <fullName evidence="2">Uncharacterized protein</fullName>
    </submittedName>
</protein>
<dbReference type="PANTHER" id="PTHR43840">
    <property type="entry name" value="MITOCHONDRIAL METAL TRANSPORTER 1-RELATED"/>
    <property type="match status" value="1"/>
</dbReference>
<evidence type="ECO:0000313" key="2">
    <source>
        <dbReference type="EMBL" id="GJS87090.1"/>
    </source>
</evidence>
<gene>
    <name evidence="2" type="ORF">Tco_0769726</name>
</gene>
<keyword evidence="3" id="KW-1185">Reference proteome</keyword>
<sequence>MCIQPSPPPQPPPPPPENETQWYAVASLLTILTTSQDHIDSDFLRDEMPSAPYQVVETTFDWISKNGEKWMIHDNKGTTDQQSDICIRLFPMLANMAGSENIEQAGQTGFQAKMQIAIYTISTWSRTVMEKIKQLIGRSAPPDFLAKLTYLIWIHHETLCCREDMLLNKAHKIGEMLQEKIEQLAEVERAFFHIDFESSVTSQT</sequence>
<reference evidence="2" key="1">
    <citation type="journal article" date="2022" name="Int. J. Mol. Sci.">
        <title>Draft Genome of Tanacetum Coccineum: Genomic Comparison of Closely Related Tanacetum-Family Plants.</title>
        <authorList>
            <person name="Yamashiro T."/>
            <person name="Shiraishi A."/>
            <person name="Nakayama K."/>
            <person name="Satake H."/>
        </authorList>
    </citation>
    <scope>NUCLEOTIDE SEQUENCE</scope>
</reference>
<proteinExistence type="predicted"/>
<reference evidence="2" key="2">
    <citation type="submission" date="2022-01" db="EMBL/GenBank/DDBJ databases">
        <authorList>
            <person name="Yamashiro T."/>
            <person name="Shiraishi A."/>
            <person name="Satake H."/>
            <person name="Nakayama K."/>
        </authorList>
    </citation>
    <scope>NUCLEOTIDE SEQUENCE</scope>
</reference>
<dbReference type="Proteomes" id="UP001151760">
    <property type="component" value="Unassembled WGS sequence"/>
</dbReference>
<accession>A0ABQ4ZAI0</accession>
<dbReference type="PANTHER" id="PTHR43840:SF2">
    <property type="entry name" value="METAL TOLERANCE PROTEIN 9"/>
    <property type="match status" value="1"/>
</dbReference>
<dbReference type="EMBL" id="BQNB010011171">
    <property type="protein sequence ID" value="GJS87090.1"/>
    <property type="molecule type" value="Genomic_DNA"/>
</dbReference>
<name>A0ABQ4ZAI0_9ASTR</name>
<keyword evidence="1" id="KW-0813">Transport</keyword>
<evidence type="ECO:0000313" key="3">
    <source>
        <dbReference type="Proteomes" id="UP001151760"/>
    </source>
</evidence>
<comment type="caution">
    <text evidence="2">The sequence shown here is derived from an EMBL/GenBank/DDBJ whole genome shotgun (WGS) entry which is preliminary data.</text>
</comment>
<organism evidence="2 3">
    <name type="scientific">Tanacetum coccineum</name>
    <dbReference type="NCBI Taxonomy" id="301880"/>
    <lineage>
        <taxon>Eukaryota</taxon>
        <taxon>Viridiplantae</taxon>
        <taxon>Streptophyta</taxon>
        <taxon>Embryophyta</taxon>
        <taxon>Tracheophyta</taxon>
        <taxon>Spermatophyta</taxon>
        <taxon>Magnoliopsida</taxon>
        <taxon>eudicotyledons</taxon>
        <taxon>Gunneridae</taxon>
        <taxon>Pentapetalae</taxon>
        <taxon>asterids</taxon>
        <taxon>campanulids</taxon>
        <taxon>Asterales</taxon>
        <taxon>Asteraceae</taxon>
        <taxon>Asteroideae</taxon>
        <taxon>Anthemideae</taxon>
        <taxon>Anthemidinae</taxon>
        <taxon>Tanacetum</taxon>
    </lineage>
</organism>